<dbReference type="EMBL" id="JAGIYQ010000003">
    <property type="protein sequence ID" value="MBP0724615.1"/>
    <property type="molecule type" value="Genomic_DNA"/>
</dbReference>
<evidence type="ECO:0000313" key="2">
    <source>
        <dbReference type="EMBL" id="MBP0724615.1"/>
    </source>
</evidence>
<evidence type="ECO:0000256" key="1">
    <source>
        <dbReference type="SAM" id="MobiDB-lite"/>
    </source>
</evidence>
<keyword evidence="3" id="KW-1185">Reference proteome</keyword>
<dbReference type="RefSeq" id="WP_209403335.1">
    <property type="nucleotide sequence ID" value="NZ_JAGIYQ010000003.1"/>
</dbReference>
<reference evidence="2" key="1">
    <citation type="submission" date="2021-04" db="EMBL/GenBank/DDBJ databases">
        <title>Genome seq and assembly of Bacillus sp.</title>
        <authorList>
            <person name="Chhetri G."/>
        </authorList>
    </citation>
    <scope>NUCLEOTIDE SEQUENCE</scope>
    <source>
        <strain evidence="2">RG28</strain>
    </source>
</reference>
<name>A0A940NHW7_9BACI</name>
<evidence type="ECO:0000313" key="3">
    <source>
        <dbReference type="Proteomes" id="UP000682134"/>
    </source>
</evidence>
<dbReference type="AlphaFoldDB" id="A0A940NHW7"/>
<feature type="region of interest" description="Disordered" evidence="1">
    <location>
        <begin position="45"/>
        <end position="67"/>
    </location>
</feature>
<protein>
    <submittedName>
        <fullName evidence="2">Uncharacterized protein</fullName>
    </submittedName>
</protein>
<comment type="caution">
    <text evidence="2">The sequence shown here is derived from an EMBL/GenBank/DDBJ whole genome shotgun (WGS) entry which is preliminary data.</text>
</comment>
<gene>
    <name evidence="2" type="ORF">J5Y03_05365</name>
</gene>
<dbReference type="Proteomes" id="UP000682134">
    <property type="component" value="Unassembled WGS sequence"/>
</dbReference>
<sequence>MNNQHQNPYSNVPMNQAELMQYQQQLHYQQMQQIQHMQQIEQQAQTEGYERKQGCGCGSRARRTRRK</sequence>
<accession>A0A940NHW7</accession>
<proteinExistence type="predicted"/>
<organism evidence="2 3">
    <name type="scientific">Gottfriedia endophytica</name>
    <dbReference type="NCBI Taxonomy" id="2820819"/>
    <lineage>
        <taxon>Bacteria</taxon>
        <taxon>Bacillati</taxon>
        <taxon>Bacillota</taxon>
        <taxon>Bacilli</taxon>
        <taxon>Bacillales</taxon>
        <taxon>Bacillaceae</taxon>
        <taxon>Gottfriedia</taxon>
    </lineage>
</organism>